<dbReference type="EMBL" id="SKBQ01000165">
    <property type="protein sequence ID" value="TPX16791.1"/>
    <property type="molecule type" value="Genomic_DNA"/>
</dbReference>
<proteinExistence type="predicted"/>
<dbReference type="RefSeq" id="XP_030998502.1">
    <property type="nucleotide sequence ID" value="XM_031135216.1"/>
</dbReference>
<dbReference type="PROSITE" id="PS00463">
    <property type="entry name" value="ZN2_CY6_FUNGAL_1"/>
    <property type="match status" value="1"/>
</dbReference>
<keyword evidence="4" id="KW-0804">Transcription</keyword>
<organism evidence="8 9">
    <name type="scientific">Thyridium curvatum</name>
    <dbReference type="NCBI Taxonomy" id="1093900"/>
    <lineage>
        <taxon>Eukaryota</taxon>
        <taxon>Fungi</taxon>
        <taxon>Dikarya</taxon>
        <taxon>Ascomycota</taxon>
        <taxon>Pezizomycotina</taxon>
        <taxon>Sordariomycetes</taxon>
        <taxon>Sordariomycetidae</taxon>
        <taxon>Thyridiales</taxon>
        <taxon>Thyridiaceae</taxon>
        <taxon>Thyridium</taxon>
    </lineage>
</organism>
<feature type="domain" description="Zn(2)-C6 fungal-type" evidence="7">
    <location>
        <begin position="26"/>
        <end position="60"/>
    </location>
</feature>
<evidence type="ECO:0000256" key="3">
    <source>
        <dbReference type="ARBA" id="ARBA00023125"/>
    </source>
</evidence>
<dbReference type="PANTHER" id="PTHR31845">
    <property type="entry name" value="FINGER DOMAIN PROTEIN, PUTATIVE-RELATED"/>
    <property type="match status" value="1"/>
</dbReference>
<dbReference type="InterPro" id="IPR051089">
    <property type="entry name" value="prtT"/>
</dbReference>
<comment type="subcellular location">
    <subcellularLocation>
        <location evidence="1">Nucleus</location>
    </subcellularLocation>
</comment>
<comment type="caution">
    <text evidence="8">The sequence shown here is derived from an EMBL/GenBank/DDBJ whole genome shotgun (WGS) entry which is preliminary data.</text>
</comment>
<dbReference type="AlphaFoldDB" id="A0A507BIH1"/>
<dbReference type="PROSITE" id="PS50048">
    <property type="entry name" value="ZN2_CY6_FUNGAL_2"/>
    <property type="match status" value="1"/>
</dbReference>
<dbReference type="GO" id="GO:0008270">
    <property type="term" value="F:zinc ion binding"/>
    <property type="evidence" value="ECO:0007669"/>
    <property type="project" value="InterPro"/>
</dbReference>
<dbReference type="GO" id="GO:0005634">
    <property type="term" value="C:nucleus"/>
    <property type="evidence" value="ECO:0007669"/>
    <property type="project" value="UniProtKB-SubCell"/>
</dbReference>
<sequence>MFLKASEEELSESHTSSEVAKYRPRACQTCAKSKLRCEWPSEPGTNPCHRCAKSNTNCILPRTKTRKRRGPPKSVSRLEGKLDGIISLLSETQRNTNHQVAPSNGPETYTGSPAAGELRWQPRIGPVQGTLGRPEAGTASPVYHPSVSSHNTPYLATPHRTGQSSDQIQIVSGFEVTFEEADASLALYRSTFTPYFPFVPIPVTITANELYHTAPFLLRTILQVVVPHDLQAQRRVDRWFHEYIAQQIVVEKKRRLELLQSILVFLAWGDFQFYIEPQATALLQLAETLVIDLRLDRSPSILGAARLSFIPEVAQKIGKMRQETRTRDDMRAMLGLSYLQSVRTRNFVFTKYIRNCCDTLLAAGEHDTDQFLVSLIRMQQLLARVSDAIPNPDQDEHVAQAMDASVHMMMETTKRELDKLIQAQPPGLQTNVLLWTHYHGVTMRLYEPAIHMRPSSRSGDLQESSRRTDALAGCLQSVKDFFAAYARIPLELLGVMPLVATSYMSFAVVTASRILLLNDSDWTVSLARLTLDLAAACQTLSSRFEQADQVAQIAGRRRRFDNGVDESVLLCYSVKIKWIRQWYLAKVAAESRPSASSNTQPMEFDRISATDDSGSLPVQLDDDFWNALLTSTGPNAWGES</sequence>
<dbReference type="Proteomes" id="UP000319257">
    <property type="component" value="Unassembled WGS sequence"/>
</dbReference>
<feature type="region of interest" description="Disordered" evidence="6">
    <location>
        <begin position="128"/>
        <end position="161"/>
    </location>
</feature>
<keyword evidence="3" id="KW-0238">DNA-binding</keyword>
<dbReference type="PANTHER" id="PTHR31845:SF10">
    <property type="entry name" value="ZN(II)2CYS6 TRANSCRIPTION FACTOR (EUROFUNG)"/>
    <property type="match status" value="1"/>
</dbReference>
<dbReference type="GO" id="GO:0000976">
    <property type="term" value="F:transcription cis-regulatory region binding"/>
    <property type="evidence" value="ECO:0007669"/>
    <property type="project" value="TreeGrafter"/>
</dbReference>
<feature type="region of interest" description="Disordered" evidence="6">
    <location>
        <begin position="94"/>
        <end position="115"/>
    </location>
</feature>
<evidence type="ECO:0000256" key="5">
    <source>
        <dbReference type="ARBA" id="ARBA00023242"/>
    </source>
</evidence>
<dbReference type="Gene3D" id="4.10.240.10">
    <property type="entry name" value="Zn(2)-C6 fungal-type DNA-binding domain"/>
    <property type="match status" value="1"/>
</dbReference>
<evidence type="ECO:0000256" key="4">
    <source>
        <dbReference type="ARBA" id="ARBA00023163"/>
    </source>
</evidence>
<dbReference type="InterPro" id="IPR001138">
    <property type="entry name" value="Zn2Cys6_DnaBD"/>
</dbReference>
<evidence type="ECO:0000256" key="6">
    <source>
        <dbReference type="SAM" id="MobiDB-lite"/>
    </source>
</evidence>
<accession>A0A507BIH1</accession>
<evidence type="ECO:0000256" key="1">
    <source>
        <dbReference type="ARBA" id="ARBA00004123"/>
    </source>
</evidence>
<gene>
    <name evidence="8" type="ORF">E0L32_012381</name>
</gene>
<name>A0A507BIH1_9PEZI</name>
<dbReference type="GeneID" id="41979828"/>
<dbReference type="OrthoDB" id="5217604at2759"/>
<evidence type="ECO:0000313" key="9">
    <source>
        <dbReference type="Proteomes" id="UP000319257"/>
    </source>
</evidence>
<keyword evidence="2" id="KW-0805">Transcription regulation</keyword>
<dbReference type="InterPro" id="IPR036864">
    <property type="entry name" value="Zn2-C6_fun-type_DNA-bd_sf"/>
</dbReference>
<evidence type="ECO:0000256" key="2">
    <source>
        <dbReference type="ARBA" id="ARBA00023015"/>
    </source>
</evidence>
<dbReference type="SUPFAM" id="SSF57701">
    <property type="entry name" value="Zn2/Cys6 DNA-binding domain"/>
    <property type="match status" value="1"/>
</dbReference>
<dbReference type="InParanoid" id="A0A507BIH1"/>
<evidence type="ECO:0000259" key="7">
    <source>
        <dbReference type="PROSITE" id="PS50048"/>
    </source>
</evidence>
<dbReference type="CDD" id="cd00067">
    <property type="entry name" value="GAL4"/>
    <property type="match status" value="1"/>
</dbReference>
<dbReference type="GO" id="GO:0000981">
    <property type="term" value="F:DNA-binding transcription factor activity, RNA polymerase II-specific"/>
    <property type="evidence" value="ECO:0007669"/>
    <property type="project" value="InterPro"/>
</dbReference>
<reference evidence="8 9" key="1">
    <citation type="submission" date="2019-06" db="EMBL/GenBank/DDBJ databases">
        <title>Draft genome sequence of the filamentous fungus Phialemoniopsis curvata isolated from diesel fuel.</title>
        <authorList>
            <person name="Varaljay V.A."/>
            <person name="Lyon W.J."/>
            <person name="Crouch A.L."/>
            <person name="Drake C.E."/>
            <person name="Hollomon J.M."/>
            <person name="Nadeau L.J."/>
            <person name="Nunn H.S."/>
            <person name="Stevenson B.S."/>
            <person name="Bojanowski C.L."/>
            <person name="Crookes-Goodson W.J."/>
        </authorList>
    </citation>
    <scope>NUCLEOTIDE SEQUENCE [LARGE SCALE GENOMIC DNA]</scope>
    <source>
        <strain evidence="8 9">D216</strain>
    </source>
</reference>
<keyword evidence="9" id="KW-1185">Reference proteome</keyword>
<feature type="compositionally biased region" description="Polar residues" evidence="6">
    <location>
        <begin position="94"/>
        <end position="111"/>
    </location>
</feature>
<keyword evidence="5" id="KW-0539">Nucleus</keyword>
<evidence type="ECO:0000313" key="8">
    <source>
        <dbReference type="EMBL" id="TPX16791.1"/>
    </source>
</evidence>
<protein>
    <recommendedName>
        <fullName evidence="7">Zn(2)-C6 fungal-type domain-containing protein</fullName>
    </recommendedName>
</protein>
<dbReference type="STRING" id="1093900.A0A507BIH1"/>
<feature type="compositionally biased region" description="Polar residues" evidence="6">
    <location>
        <begin position="146"/>
        <end position="161"/>
    </location>
</feature>